<keyword evidence="2" id="KW-0732">Signal</keyword>
<keyword evidence="4" id="KW-1185">Reference proteome</keyword>
<evidence type="ECO:0000256" key="1">
    <source>
        <dbReference type="SAM" id="MobiDB-lite"/>
    </source>
</evidence>
<comment type="caution">
    <text evidence="3">The sequence shown here is derived from an EMBL/GenBank/DDBJ whole genome shotgun (WGS) entry which is preliminary data.</text>
</comment>
<dbReference type="Proteomes" id="UP000435243">
    <property type="component" value="Unassembled WGS sequence"/>
</dbReference>
<evidence type="ECO:0000256" key="2">
    <source>
        <dbReference type="SAM" id="SignalP"/>
    </source>
</evidence>
<organism evidence="3 4">
    <name type="scientific">Alteraurantiacibacter aestuarii</name>
    <dbReference type="NCBI Taxonomy" id="650004"/>
    <lineage>
        <taxon>Bacteria</taxon>
        <taxon>Pseudomonadati</taxon>
        <taxon>Pseudomonadota</taxon>
        <taxon>Alphaproteobacteria</taxon>
        <taxon>Sphingomonadales</taxon>
        <taxon>Erythrobacteraceae</taxon>
        <taxon>Alteraurantiacibacter</taxon>
    </lineage>
</organism>
<gene>
    <name evidence="3" type="ORF">GRI32_06170</name>
</gene>
<sequence length="98" mass="9502">MIPKTIAAAALAALAIAGTSTAGLAQDSSHDSTHHDAEAAHAKEAAAGISGAGEQAGNADKTVNTAERVDDPQAVAAKRAQAEAQGADTRGASANTKG</sequence>
<dbReference type="EMBL" id="WTYY01000003">
    <property type="protein sequence ID" value="MXO88320.1"/>
    <property type="molecule type" value="Genomic_DNA"/>
</dbReference>
<protein>
    <submittedName>
        <fullName evidence="3">Uncharacterized protein</fullName>
    </submittedName>
</protein>
<dbReference type="AlphaFoldDB" id="A0A844ZMQ0"/>
<feature type="compositionally biased region" description="Basic and acidic residues" evidence="1">
    <location>
        <begin position="28"/>
        <end position="44"/>
    </location>
</feature>
<accession>A0A844ZMQ0</accession>
<proteinExistence type="predicted"/>
<name>A0A844ZMQ0_9SPHN</name>
<feature type="region of interest" description="Disordered" evidence="1">
    <location>
        <begin position="20"/>
        <end position="98"/>
    </location>
</feature>
<feature type="compositionally biased region" description="Low complexity" evidence="1">
    <location>
        <begin position="45"/>
        <end position="57"/>
    </location>
</feature>
<evidence type="ECO:0000313" key="4">
    <source>
        <dbReference type="Proteomes" id="UP000435243"/>
    </source>
</evidence>
<reference evidence="3 4" key="1">
    <citation type="submission" date="2019-12" db="EMBL/GenBank/DDBJ databases">
        <title>Genomic-based taxomic classification of the family Erythrobacteraceae.</title>
        <authorList>
            <person name="Xu L."/>
        </authorList>
    </citation>
    <scope>NUCLEOTIDE SEQUENCE [LARGE SCALE GENOMIC DNA]</scope>
    <source>
        <strain evidence="3 4">JCM 16339</strain>
    </source>
</reference>
<dbReference type="RefSeq" id="WP_160590526.1">
    <property type="nucleotide sequence ID" value="NZ_BAAAFP010000001.1"/>
</dbReference>
<feature type="signal peptide" evidence="2">
    <location>
        <begin position="1"/>
        <end position="25"/>
    </location>
</feature>
<feature type="compositionally biased region" description="Low complexity" evidence="1">
    <location>
        <begin position="73"/>
        <end position="87"/>
    </location>
</feature>
<feature type="chain" id="PRO_5032549611" evidence="2">
    <location>
        <begin position="26"/>
        <end position="98"/>
    </location>
</feature>
<evidence type="ECO:0000313" key="3">
    <source>
        <dbReference type="EMBL" id="MXO88320.1"/>
    </source>
</evidence>